<proteinExistence type="predicted"/>
<accession>A0A3M7HXA9</accession>
<dbReference type="Pfam" id="PF06985">
    <property type="entry name" value="HET"/>
    <property type="match status" value="1"/>
</dbReference>
<evidence type="ECO:0000259" key="2">
    <source>
        <dbReference type="Pfam" id="PF06985"/>
    </source>
</evidence>
<feature type="compositionally biased region" description="Basic and acidic residues" evidence="1">
    <location>
        <begin position="637"/>
        <end position="649"/>
    </location>
</feature>
<dbReference type="VEuPathDB" id="FungiDB:BTJ68_14290"/>
<evidence type="ECO:0000259" key="3">
    <source>
        <dbReference type="Pfam" id="PF26640"/>
    </source>
</evidence>
<dbReference type="PANTHER" id="PTHR10622:SF10">
    <property type="entry name" value="HET DOMAIN-CONTAINING PROTEIN"/>
    <property type="match status" value="1"/>
</dbReference>
<organism evidence="4 5">
    <name type="scientific">Hortaea werneckii</name>
    <name type="common">Black yeast</name>
    <name type="synonym">Cladosporium werneckii</name>
    <dbReference type="NCBI Taxonomy" id="91943"/>
    <lineage>
        <taxon>Eukaryota</taxon>
        <taxon>Fungi</taxon>
        <taxon>Dikarya</taxon>
        <taxon>Ascomycota</taxon>
        <taxon>Pezizomycotina</taxon>
        <taxon>Dothideomycetes</taxon>
        <taxon>Dothideomycetidae</taxon>
        <taxon>Mycosphaerellales</taxon>
        <taxon>Teratosphaeriaceae</taxon>
        <taxon>Hortaea</taxon>
    </lineage>
</organism>
<reference evidence="4 5" key="1">
    <citation type="journal article" date="2018" name="BMC Genomics">
        <title>Genomic evidence for intraspecific hybridization in a clonal and extremely halotolerant yeast.</title>
        <authorList>
            <person name="Gostincar C."/>
            <person name="Stajich J.E."/>
            <person name="Zupancic J."/>
            <person name="Zalar P."/>
            <person name="Gunde-Cimerman N."/>
        </authorList>
    </citation>
    <scope>NUCLEOTIDE SEQUENCE [LARGE SCALE GENOMIC DNA]</scope>
    <source>
        <strain evidence="4 5">EXF-562</strain>
    </source>
</reference>
<dbReference type="EMBL" id="QWIS01000002">
    <property type="protein sequence ID" value="RMZ17878.1"/>
    <property type="molecule type" value="Genomic_DNA"/>
</dbReference>
<name>A0A3M7HXA9_HORWE</name>
<feature type="domain" description="DUF8212" evidence="3">
    <location>
        <begin position="264"/>
        <end position="287"/>
    </location>
</feature>
<dbReference type="AlphaFoldDB" id="A0A3M7HXA9"/>
<evidence type="ECO:0000256" key="1">
    <source>
        <dbReference type="SAM" id="MobiDB-lite"/>
    </source>
</evidence>
<dbReference type="PANTHER" id="PTHR10622">
    <property type="entry name" value="HET DOMAIN-CONTAINING PROTEIN"/>
    <property type="match status" value="1"/>
</dbReference>
<dbReference type="InterPro" id="IPR010730">
    <property type="entry name" value="HET"/>
</dbReference>
<sequence>MRLLHRDAQGTYYLKEIADALEERYAILSHRWYPDGDILYADLANQQQPEIRNKQGWRKLRYAVDQAGRDGYRYVWIDTCCIDKTSSAELSEAINSMFFWYQQAQVCYAYLWDISSECPPLSDARTPNAEGDVSETPGEGQDSQAVDAHPESAVVRQWRVKFTECSWFTRGWTLQELIAPREVRFFGVDWNRLGSSHHLVETIAARTLIDADLLRGRKELKRYSIAQRMSWAADRVTSRIEDRAYSLLGLFDVNVPLLYGEREKAFMRLQEEIIRRSNDQSILAWGYDMAVDENPGALLARSPADFRGSSGIRFRHSNYGGKALQLDSQALRGTFFARWVGDGLWTADLNCEDSKGGTIKLSVVPLQSHDDWEKHFEPRSSAKWWNKGFSAHWLDQLGSPGIVAVARAGHGFCSRISSSRAFPGPLAPNTWPGVKHDYIVAEGLEKLRIVLSRGHENFYCGPLKLSVYPSKIRDRGLLKDLIVHPEYLTPATTDLAQAQSLRPVVTRFTHNDAAALVIQLENQEREMVKVTCTAKFASQRERNGGYDCMGSLVVKRFRGQWKDSSLPRTAWHDFASHPKHRFLGHAAFCTLDLKDGWRFSTRMTVMGSTVPEVHLELGILPPTTSRTGNMGGPEQLAGREDGKVQFEAA</sequence>
<dbReference type="Pfam" id="PF26640">
    <property type="entry name" value="DUF8212"/>
    <property type="match status" value="1"/>
</dbReference>
<evidence type="ECO:0000313" key="4">
    <source>
        <dbReference type="EMBL" id="RMZ17878.1"/>
    </source>
</evidence>
<feature type="region of interest" description="Disordered" evidence="1">
    <location>
        <begin position="621"/>
        <end position="649"/>
    </location>
</feature>
<evidence type="ECO:0000313" key="5">
    <source>
        <dbReference type="Proteomes" id="UP000280598"/>
    </source>
</evidence>
<feature type="domain" description="Heterokaryon incompatibility" evidence="2">
    <location>
        <begin position="25"/>
        <end position="176"/>
    </location>
</feature>
<comment type="caution">
    <text evidence="4">The sequence shown here is derived from an EMBL/GenBank/DDBJ whole genome shotgun (WGS) entry which is preliminary data.</text>
</comment>
<dbReference type="InterPro" id="IPR058525">
    <property type="entry name" value="DUF8212"/>
</dbReference>
<gene>
    <name evidence="4" type="ORF">D0860_00149</name>
</gene>
<dbReference type="Proteomes" id="UP000280598">
    <property type="component" value="Unassembled WGS sequence"/>
</dbReference>
<feature type="region of interest" description="Disordered" evidence="1">
    <location>
        <begin position="122"/>
        <end position="147"/>
    </location>
</feature>
<protein>
    <submittedName>
        <fullName evidence="4">Uncharacterized protein</fullName>
    </submittedName>
</protein>